<keyword evidence="4" id="KW-1185">Reference proteome</keyword>
<keyword evidence="1" id="KW-0732">Signal</keyword>
<dbReference type="InterPro" id="IPR027385">
    <property type="entry name" value="Beta-barrel_OMP"/>
</dbReference>
<dbReference type="Pfam" id="PF13505">
    <property type="entry name" value="OMP_b-brl"/>
    <property type="match status" value="1"/>
</dbReference>
<evidence type="ECO:0000256" key="1">
    <source>
        <dbReference type="ARBA" id="ARBA00022729"/>
    </source>
</evidence>
<evidence type="ECO:0000259" key="2">
    <source>
        <dbReference type="Pfam" id="PF13505"/>
    </source>
</evidence>
<dbReference type="InterPro" id="IPR011250">
    <property type="entry name" value="OMP/PagP_B-barrel"/>
</dbReference>
<comment type="caution">
    <text evidence="3">The sequence shown here is derived from an EMBL/GenBank/DDBJ whole genome shotgun (WGS) entry which is preliminary data.</text>
</comment>
<evidence type="ECO:0000313" key="4">
    <source>
        <dbReference type="Proteomes" id="UP000033121"/>
    </source>
</evidence>
<accession>A0A0E9MX27</accession>
<dbReference type="AlphaFoldDB" id="A0A0E9MX27"/>
<dbReference type="EMBL" id="BBWV01000001">
    <property type="protein sequence ID" value="GAO41966.1"/>
    <property type="molecule type" value="Genomic_DNA"/>
</dbReference>
<dbReference type="SUPFAM" id="SSF56925">
    <property type="entry name" value="OMPA-like"/>
    <property type="match status" value="1"/>
</dbReference>
<sequence>MASVPVFSQKNFVPGFIINNSGERIEGKVDRQLWVHTPKTVTFESAGNTSIYGIKDIAAFGAGEDAAYVRQVITRTTRPTDIHLLRGKQYIDTVLTDTVFLQKISDGDWKLYQLNVTKVQFYLQRKDGSIDELRYVVDLKEDGQYYEERNYFRDQLNGALVEEGLDPRLGRKLPKMEYTESELVRFVDDVNRSKGLTVKSVERAKKKKKFLYPYLGAGLAVNSFDIKGGNEGDVPLGDLQFAKTVSPVFQGGVEFNDPVGLGGFVFRLELAWQQFSAKASDSAGPIFTVPAYEYSYNLKMNIFQPSLQAFYQVLRYPNCKVYLGPGIALNLTSYKENYMTTSSVNGSRREDDYFGFKNTWLSFSAVAGATIKEHADVQVKYQFADTFSEYVNTAFVPRMLQFQFNYRF</sequence>
<reference evidence="3 4" key="1">
    <citation type="submission" date="2015-04" db="EMBL/GenBank/DDBJ databases">
        <title>Whole genome shotgun sequence of Flavihumibacter petaseus NBRC 106054.</title>
        <authorList>
            <person name="Miyazawa S."/>
            <person name="Hosoyama A."/>
            <person name="Hashimoto M."/>
            <person name="Noguchi M."/>
            <person name="Tsuchikane K."/>
            <person name="Ohji S."/>
            <person name="Yamazoe A."/>
            <person name="Ichikawa N."/>
            <person name="Kimura A."/>
            <person name="Fujita N."/>
        </authorList>
    </citation>
    <scope>NUCLEOTIDE SEQUENCE [LARGE SCALE GENOMIC DNA]</scope>
    <source>
        <strain evidence="3 4">NBRC 106054</strain>
    </source>
</reference>
<name>A0A0E9MX27_9BACT</name>
<gene>
    <name evidence="3" type="ORF">FPE01S_01_09790</name>
</gene>
<dbReference type="STRING" id="1220578.FPE01S_01_09790"/>
<dbReference type="Proteomes" id="UP000033121">
    <property type="component" value="Unassembled WGS sequence"/>
</dbReference>
<evidence type="ECO:0000313" key="3">
    <source>
        <dbReference type="EMBL" id="GAO41966.1"/>
    </source>
</evidence>
<organism evidence="3 4">
    <name type="scientific">Flavihumibacter petaseus NBRC 106054</name>
    <dbReference type="NCBI Taxonomy" id="1220578"/>
    <lineage>
        <taxon>Bacteria</taxon>
        <taxon>Pseudomonadati</taxon>
        <taxon>Bacteroidota</taxon>
        <taxon>Chitinophagia</taxon>
        <taxon>Chitinophagales</taxon>
        <taxon>Chitinophagaceae</taxon>
        <taxon>Flavihumibacter</taxon>
    </lineage>
</organism>
<proteinExistence type="predicted"/>
<protein>
    <recommendedName>
        <fullName evidence="2">Outer membrane protein beta-barrel domain-containing protein</fullName>
    </recommendedName>
</protein>
<feature type="domain" description="Outer membrane protein beta-barrel" evidence="2">
    <location>
        <begin position="205"/>
        <end position="408"/>
    </location>
</feature>